<sequence>MELLSFGSIINFYLDYYGSRGISHIPKEVLNLVRSLRNAAAHNNCILSDLNSKTTVSTQVIIDFVKSIEGITKSSRRKKLSSRAVLEFVALIYVYDKFVTGKVRKHRLQELNLLINKRMIEKSGFFRENDLISSTYKFIHHIVTFLILSK</sequence>
<keyword evidence="2" id="KW-1185">Reference proteome</keyword>
<dbReference type="EMBL" id="LT906439">
    <property type="protein sequence ID" value="SNU88494.1"/>
    <property type="molecule type" value="Genomic_DNA"/>
</dbReference>
<dbReference type="KEGG" id="smen:SAMEA4412692_1087"/>
<reference evidence="1 2" key="1">
    <citation type="submission" date="2017-06" db="EMBL/GenBank/DDBJ databases">
        <authorList>
            <consortium name="Pathogen Informatics"/>
        </authorList>
    </citation>
    <scope>NUCLEOTIDE SEQUENCE [LARGE SCALE GENOMIC DNA]</scope>
    <source>
        <strain evidence="1 2">NCTC13788</strain>
    </source>
</reference>
<protein>
    <recommendedName>
        <fullName evidence="3">Abi-like protein</fullName>
    </recommendedName>
</protein>
<dbReference type="AlphaFoldDB" id="A0A239SUT4"/>
<proteinExistence type="predicted"/>
<evidence type="ECO:0008006" key="3">
    <source>
        <dbReference type="Google" id="ProtNLM"/>
    </source>
</evidence>
<name>A0A239SUT4_9STRE</name>
<evidence type="ECO:0000313" key="2">
    <source>
        <dbReference type="Proteomes" id="UP000215185"/>
    </source>
</evidence>
<gene>
    <name evidence="1" type="ORF">SAMEA4412692_01087</name>
</gene>
<accession>A0A239SUT4</accession>
<evidence type="ECO:0000313" key="1">
    <source>
        <dbReference type="EMBL" id="SNU88494.1"/>
    </source>
</evidence>
<dbReference type="Proteomes" id="UP000215185">
    <property type="component" value="Chromosome 1"/>
</dbReference>
<organism evidence="1 2">
    <name type="scientific">Streptococcus merionis</name>
    <dbReference type="NCBI Taxonomy" id="400065"/>
    <lineage>
        <taxon>Bacteria</taxon>
        <taxon>Bacillati</taxon>
        <taxon>Bacillota</taxon>
        <taxon>Bacilli</taxon>
        <taxon>Lactobacillales</taxon>
        <taxon>Streptococcaceae</taxon>
        <taxon>Streptococcus</taxon>
    </lineage>
</organism>